<name>A0ABT0VJW7_9LACO</name>
<evidence type="ECO:0000259" key="2">
    <source>
        <dbReference type="Pfam" id="PF03703"/>
    </source>
</evidence>
<dbReference type="InterPro" id="IPR014529">
    <property type="entry name" value="UCP026631"/>
</dbReference>
<feature type="transmembrane region" description="Helical" evidence="1">
    <location>
        <begin position="12"/>
        <end position="31"/>
    </location>
</feature>
<dbReference type="Pfam" id="PF03703">
    <property type="entry name" value="bPH_2"/>
    <property type="match status" value="2"/>
</dbReference>
<dbReference type="Proteomes" id="UP001057481">
    <property type="component" value="Unassembled WGS sequence"/>
</dbReference>
<dbReference type="PIRSF" id="PIRSF026631">
    <property type="entry name" value="UCP026631"/>
    <property type="match status" value="1"/>
</dbReference>
<proteinExistence type="predicted"/>
<keyword evidence="1" id="KW-1133">Transmembrane helix</keyword>
<evidence type="ECO:0000256" key="1">
    <source>
        <dbReference type="SAM" id="Phobius"/>
    </source>
</evidence>
<feature type="transmembrane region" description="Helical" evidence="1">
    <location>
        <begin position="37"/>
        <end position="57"/>
    </location>
</feature>
<feature type="domain" description="YdbS-like PH" evidence="2">
    <location>
        <begin position="64"/>
        <end position="134"/>
    </location>
</feature>
<dbReference type="PANTHER" id="PTHR34473">
    <property type="entry name" value="UPF0699 TRANSMEMBRANE PROTEIN YDBS"/>
    <property type="match status" value="1"/>
</dbReference>
<feature type="transmembrane region" description="Helical" evidence="1">
    <location>
        <begin position="374"/>
        <end position="392"/>
    </location>
</feature>
<dbReference type="EMBL" id="JAGMVS010000038">
    <property type="protein sequence ID" value="MCM2436702.1"/>
    <property type="molecule type" value="Genomic_DNA"/>
</dbReference>
<comment type="caution">
    <text evidence="3">The sequence shown here is derived from an EMBL/GenBank/DDBJ whole genome shotgun (WGS) entry which is preliminary data.</text>
</comment>
<organism evidence="3 4">
    <name type="scientific">Periweissella beninensis</name>
    <dbReference type="NCBI Taxonomy" id="504936"/>
    <lineage>
        <taxon>Bacteria</taxon>
        <taxon>Bacillati</taxon>
        <taxon>Bacillota</taxon>
        <taxon>Bacilli</taxon>
        <taxon>Lactobacillales</taxon>
        <taxon>Lactobacillaceae</taxon>
        <taxon>Periweissella</taxon>
    </lineage>
</organism>
<protein>
    <submittedName>
        <fullName evidence="3">PH domain-containing protein</fullName>
    </submittedName>
</protein>
<dbReference type="InterPro" id="IPR005182">
    <property type="entry name" value="YdbS-like_PH"/>
</dbReference>
<feature type="transmembrane region" description="Helical" evidence="1">
    <location>
        <begin position="346"/>
        <end position="368"/>
    </location>
</feature>
<keyword evidence="4" id="KW-1185">Reference proteome</keyword>
<reference evidence="3" key="1">
    <citation type="submission" date="2021-04" db="EMBL/GenBank/DDBJ databases">
        <title>Taxonomic assessment of Weissella genus.</title>
        <authorList>
            <person name="Fanelli F."/>
            <person name="Chieffi D."/>
            <person name="Dell'Aquila A."/>
            <person name="Gyu-Sung C."/>
            <person name="Franz C.M.A.P."/>
            <person name="Fusco V."/>
        </authorList>
    </citation>
    <scope>NUCLEOTIDE SEQUENCE</scope>
    <source>
        <strain evidence="3">LMG 25373</strain>
    </source>
</reference>
<feature type="transmembrane region" description="Helical" evidence="1">
    <location>
        <begin position="175"/>
        <end position="196"/>
    </location>
</feature>
<sequence>MYIRQHPLNIFKQTISTIFSTALFLIVLPSFLFKINWLSNLVIIASICILIFSFYCLQYYFEYFIIEDEQLVFYSGIISKKITKIPFKNIQAIQKSQAWYLKPFQLVTLSIENNTQHANNVILPLIKQKYALQIDAARHQELSNQVLKPIVLYPNTIHHDSTPFRFHYQISNNELLIYGLTSLGIFPLLGVVGSFYNHISSFLPNQLFKTPSAKLSLLGIIATLLFILFFASGLFLFKTFSRYYHFTIKRQKHVITIEQGLFNRNITHFNLKNVQAINLEQSLLRRFFHLYTINILLATNTNDDVNNADNLVLMPIISEYKLAKFFADVLPEFDYQALKHQKNQVYWRYLTLSLWFLVWLPSLLLLWQFGLHKLTIFIILLDVIFILIHAYLSNKDLAVAIKPQQLHIRTTKLLTKHIYLIPYRHIQELGQSESIFLLNSLYGNLWLDVRNQANFTRINLRYLQRSTVAKIYQQFKATTQTE</sequence>
<dbReference type="RefSeq" id="WP_205143144.1">
    <property type="nucleotide sequence ID" value="NZ_JAFBDN010000003.1"/>
</dbReference>
<feature type="domain" description="YdbS-like PH" evidence="2">
    <location>
        <begin position="243"/>
        <end position="301"/>
    </location>
</feature>
<feature type="transmembrane region" description="Helical" evidence="1">
    <location>
        <begin position="216"/>
        <end position="237"/>
    </location>
</feature>
<evidence type="ECO:0000313" key="4">
    <source>
        <dbReference type="Proteomes" id="UP001057481"/>
    </source>
</evidence>
<gene>
    <name evidence="3" type="ORF">KAK10_01990</name>
</gene>
<evidence type="ECO:0000313" key="3">
    <source>
        <dbReference type="EMBL" id="MCM2436702.1"/>
    </source>
</evidence>
<keyword evidence="1" id="KW-0472">Membrane</keyword>
<keyword evidence="1" id="KW-0812">Transmembrane</keyword>
<dbReference type="PANTHER" id="PTHR34473:SF2">
    <property type="entry name" value="UPF0699 TRANSMEMBRANE PROTEIN YDBT"/>
    <property type="match status" value="1"/>
</dbReference>
<accession>A0ABT0VJW7</accession>